<evidence type="ECO:0008006" key="2">
    <source>
        <dbReference type="Google" id="ProtNLM"/>
    </source>
</evidence>
<gene>
    <name evidence="1" type="ORF">DCK33_08310</name>
</gene>
<reference evidence="1" key="1">
    <citation type="submission" date="2018-04" db="EMBL/GenBank/DDBJ databases">
        <title>Genome Analysis of a Prevalent Clone of Listeria monocytogenes Sequence Type 87 in China.</title>
        <authorList>
            <person name="Wang Y."/>
        </authorList>
    </citation>
    <scope>NUCLEOTIDE SEQUENCE</scope>
    <source>
        <strain evidence="1">ICDC_LM0449</strain>
    </source>
</reference>
<dbReference type="RefSeq" id="WP_150884221.1">
    <property type="nucleotide sequence ID" value="NZ_QDCA01000003.1"/>
</dbReference>
<dbReference type="AlphaFoldDB" id="A0A6C8MY15"/>
<protein>
    <recommendedName>
        <fullName evidence="2">HK97 gp10 family phage protein</fullName>
    </recommendedName>
</protein>
<comment type="caution">
    <text evidence="1">The sequence shown here is derived from an EMBL/GenBank/DDBJ whole genome shotgun (WGS) entry which is preliminary data.</text>
</comment>
<evidence type="ECO:0000313" key="1">
    <source>
        <dbReference type="EMBL" id="KAA9534132.1"/>
    </source>
</evidence>
<sequence length="135" mass="15474">MSVEVKGIKELERQLEAMYGQQRMKQLSDEALRPSAKIVANQIASNFQSFKDTGASIDEIHMDKPSFAPDGTRRVIIRWKGPKDRYRIIHLNEFGYNRNGKRITPAGFGAIARALRSSERSYRQSIIKHLRRGIT</sequence>
<accession>A0A6C8MY15</accession>
<proteinExistence type="predicted"/>
<dbReference type="EMBL" id="QDCA01000003">
    <property type="protein sequence ID" value="KAA9534132.1"/>
    <property type="molecule type" value="Genomic_DNA"/>
</dbReference>
<organism evidence="1">
    <name type="scientific">Listeria monocytogenes</name>
    <dbReference type="NCBI Taxonomy" id="1639"/>
    <lineage>
        <taxon>Bacteria</taxon>
        <taxon>Bacillati</taxon>
        <taxon>Bacillota</taxon>
        <taxon>Bacilli</taxon>
        <taxon>Bacillales</taxon>
        <taxon>Listeriaceae</taxon>
        <taxon>Listeria</taxon>
    </lineage>
</organism>
<name>A0A6C8MY15_LISMN</name>